<evidence type="ECO:0000259" key="1">
    <source>
        <dbReference type="PROSITE" id="PS50879"/>
    </source>
</evidence>
<dbReference type="RefSeq" id="WP_246404161.1">
    <property type="nucleotide sequence ID" value="NZ_JACIDX010000001.1"/>
</dbReference>
<name>A0A7W6CB74_9SPHN</name>
<organism evidence="2 3">
    <name type="scientific">Novosphingobium sediminicola</name>
    <dbReference type="NCBI Taxonomy" id="563162"/>
    <lineage>
        <taxon>Bacteria</taxon>
        <taxon>Pseudomonadati</taxon>
        <taxon>Pseudomonadota</taxon>
        <taxon>Alphaproteobacteria</taxon>
        <taxon>Sphingomonadales</taxon>
        <taxon>Sphingomonadaceae</taxon>
        <taxon>Novosphingobium</taxon>
    </lineage>
</organism>
<dbReference type="GO" id="GO:0003676">
    <property type="term" value="F:nucleic acid binding"/>
    <property type="evidence" value="ECO:0007669"/>
    <property type="project" value="InterPro"/>
</dbReference>
<sequence>MTHPRIKIFFDGGCRPNPGAIEAAVVIRGHAHWFDLGHGNNQDAEWLALIEAVKLSQALGLEHVELIGDALEVVDHANRAMRDGAREQGHAATFAALVENRPPARIRWIKRQQNLAGIALASRHPR</sequence>
<dbReference type="Gene3D" id="3.30.420.10">
    <property type="entry name" value="Ribonuclease H-like superfamily/Ribonuclease H"/>
    <property type="match status" value="1"/>
</dbReference>
<dbReference type="SUPFAM" id="SSF53098">
    <property type="entry name" value="Ribonuclease H-like"/>
    <property type="match status" value="1"/>
</dbReference>
<feature type="domain" description="RNase H type-1" evidence="1">
    <location>
        <begin position="2"/>
        <end position="126"/>
    </location>
</feature>
<dbReference type="Pfam" id="PF13456">
    <property type="entry name" value="RVT_3"/>
    <property type="match status" value="1"/>
</dbReference>
<dbReference type="AlphaFoldDB" id="A0A7W6CB74"/>
<dbReference type="EC" id="3.1.26.4" evidence="2"/>
<keyword evidence="3" id="KW-1185">Reference proteome</keyword>
<evidence type="ECO:0000313" key="3">
    <source>
        <dbReference type="Proteomes" id="UP000548867"/>
    </source>
</evidence>
<keyword evidence="2" id="KW-0378">Hydrolase</keyword>
<proteinExistence type="predicted"/>
<reference evidence="2 3" key="1">
    <citation type="submission" date="2020-08" db="EMBL/GenBank/DDBJ databases">
        <title>Genomic Encyclopedia of Type Strains, Phase IV (KMG-IV): sequencing the most valuable type-strain genomes for metagenomic binning, comparative biology and taxonomic classification.</title>
        <authorList>
            <person name="Goeker M."/>
        </authorList>
    </citation>
    <scope>NUCLEOTIDE SEQUENCE [LARGE SCALE GENOMIC DNA]</scope>
    <source>
        <strain evidence="2 3">DSM 27057</strain>
    </source>
</reference>
<dbReference type="PROSITE" id="PS50879">
    <property type="entry name" value="RNASE_H_1"/>
    <property type="match status" value="1"/>
</dbReference>
<evidence type="ECO:0000313" key="2">
    <source>
        <dbReference type="EMBL" id="MBB3953356.1"/>
    </source>
</evidence>
<dbReference type="EMBL" id="JACIDX010000001">
    <property type="protein sequence ID" value="MBB3953356.1"/>
    <property type="molecule type" value="Genomic_DNA"/>
</dbReference>
<accession>A0A7W6CB74</accession>
<comment type="caution">
    <text evidence="2">The sequence shown here is derived from an EMBL/GenBank/DDBJ whole genome shotgun (WGS) entry which is preliminary data.</text>
</comment>
<gene>
    <name evidence="2" type="ORF">GGR38_000268</name>
</gene>
<dbReference type="InterPro" id="IPR012337">
    <property type="entry name" value="RNaseH-like_sf"/>
</dbReference>
<dbReference type="InterPro" id="IPR002156">
    <property type="entry name" value="RNaseH_domain"/>
</dbReference>
<protein>
    <submittedName>
        <fullName evidence="2">Ribonuclease HI</fullName>
        <ecNumber evidence="2">3.1.26.4</ecNumber>
    </submittedName>
</protein>
<dbReference type="GO" id="GO:0004523">
    <property type="term" value="F:RNA-DNA hybrid ribonuclease activity"/>
    <property type="evidence" value="ECO:0007669"/>
    <property type="project" value="UniProtKB-EC"/>
</dbReference>
<dbReference type="Proteomes" id="UP000548867">
    <property type="component" value="Unassembled WGS sequence"/>
</dbReference>
<dbReference type="InterPro" id="IPR036397">
    <property type="entry name" value="RNaseH_sf"/>
</dbReference>